<dbReference type="GO" id="GO:0016020">
    <property type="term" value="C:membrane"/>
    <property type="evidence" value="ECO:0007669"/>
    <property type="project" value="TreeGrafter"/>
</dbReference>
<sequence>MPVLPASLQQEYPFQSQAIELDGLRYAYVDEGSGPVVLFVHGNPTWSFAWRKLIQGLTPDYRCLAVDHIGMGLSDKPADYAYRIGQHIDNLCRFIETLDLRDITLVGHDWGGCIGMGAAAKLPDRFRRFVMMNTAAFRSQRIPLRIAVCRTPILGPMGVRGLNLFSRAALTMAVAHHDRMTPAVQQGYLFPYDSWAHRIAVQRFVEEIPLRPSHPSYQTLVDVENGLAQFKHHPWQFFWGEQDWCFTTAFLDEWQQRFPNAKTTRFLDAGHYVFEDAHERIVPELRGFLQST</sequence>
<dbReference type="AlphaFoldDB" id="A0A1I3C553"/>
<name>A0A1I3C553_9PLAN</name>
<evidence type="ECO:0000259" key="1">
    <source>
        <dbReference type="Pfam" id="PF00561"/>
    </source>
</evidence>
<organism evidence="2 3">
    <name type="scientific">Planctomicrobium piriforme</name>
    <dbReference type="NCBI Taxonomy" id="1576369"/>
    <lineage>
        <taxon>Bacteria</taxon>
        <taxon>Pseudomonadati</taxon>
        <taxon>Planctomycetota</taxon>
        <taxon>Planctomycetia</taxon>
        <taxon>Planctomycetales</taxon>
        <taxon>Planctomycetaceae</taxon>
        <taxon>Planctomicrobium</taxon>
    </lineage>
</organism>
<evidence type="ECO:0000313" key="2">
    <source>
        <dbReference type="EMBL" id="SFH69620.1"/>
    </source>
</evidence>
<dbReference type="Gene3D" id="3.40.50.1820">
    <property type="entry name" value="alpha/beta hydrolase"/>
    <property type="match status" value="1"/>
</dbReference>
<keyword evidence="3" id="KW-1185">Reference proteome</keyword>
<gene>
    <name evidence="2" type="ORF">SAMN05421753_102111</name>
</gene>
<feature type="domain" description="AB hydrolase-1" evidence="1">
    <location>
        <begin position="35"/>
        <end position="134"/>
    </location>
</feature>
<protein>
    <submittedName>
        <fullName evidence="2">Haloalkane dehalogenase</fullName>
    </submittedName>
</protein>
<dbReference type="PANTHER" id="PTHR43798">
    <property type="entry name" value="MONOACYLGLYCEROL LIPASE"/>
    <property type="match status" value="1"/>
</dbReference>
<dbReference type="GO" id="GO:0003824">
    <property type="term" value="F:catalytic activity"/>
    <property type="evidence" value="ECO:0007669"/>
    <property type="project" value="InterPro"/>
</dbReference>
<dbReference type="PRINTS" id="PR00412">
    <property type="entry name" value="EPOXHYDRLASE"/>
</dbReference>
<reference evidence="3" key="1">
    <citation type="submission" date="2016-10" db="EMBL/GenBank/DDBJ databases">
        <authorList>
            <person name="Varghese N."/>
            <person name="Submissions S."/>
        </authorList>
    </citation>
    <scope>NUCLEOTIDE SEQUENCE [LARGE SCALE GENOMIC DNA]</scope>
    <source>
        <strain evidence="3">DSM 26348</strain>
    </source>
</reference>
<dbReference type="Pfam" id="PF00561">
    <property type="entry name" value="Abhydrolase_1"/>
    <property type="match status" value="2"/>
</dbReference>
<dbReference type="InterPro" id="IPR029058">
    <property type="entry name" value="AB_hydrolase_fold"/>
</dbReference>
<evidence type="ECO:0000313" key="3">
    <source>
        <dbReference type="Proteomes" id="UP000199518"/>
    </source>
</evidence>
<dbReference type="Proteomes" id="UP000199518">
    <property type="component" value="Unassembled WGS sequence"/>
</dbReference>
<dbReference type="PANTHER" id="PTHR43798:SF24">
    <property type="entry name" value="CIS-3-ALKYL-4-ALKYLOXETAN-2-ONE DECARBOXYLASE"/>
    <property type="match status" value="1"/>
</dbReference>
<dbReference type="InterPro" id="IPR000073">
    <property type="entry name" value="AB_hydrolase_1"/>
</dbReference>
<dbReference type="InterPro" id="IPR050266">
    <property type="entry name" value="AB_hydrolase_sf"/>
</dbReference>
<proteinExistence type="predicted"/>
<accession>A0A1I3C553</accession>
<dbReference type="STRING" id="1576369.SAMN05421753_102111"/>
<dbReference type="SUPFAM" id="SSF53474">
    <property type="entry name" value="alpha/beta-Hydrolases"/>
    <property type="match status" value="1"/>
</dbReference>
<dbReference type="OrthoDB" id="9775557at2"/>
<dbReference type="PRINTS" id="PR00111">
    <property type="entry name" value="ABHYDROLASE"/>
</dbReference>
<dbReference type="EMBL" id="FOQD01000002">
    <property type="protein sequence ID" value="SFH69620.1"/>
    <property type="molecule type" value="Genomic_DNA"/>
</dbReference>
<feature type="domain" description="AB hydrolase-1" evidence="1">
    <location>
        <begin position="205"/>
        <end position="276"/>
    </location>
</feature>
<dbReference type="RefSeq" id="WP_092047809.1">
    <property type="nucleotide sequence ID" value="NZ_FOQD01000002.1"/>
</dbReference>
<dbReference type="InterPro" id="IPR000639">
    <property type="entry name" value="Epox_hydrolase-like"/>
</dbReference>